<gene>
    <name evidence="3" type="ORF">ILUMI_04468</name>
</gene>
<name>A0A8K0GEJ7_IGNLU</name>
<reference evidence="3" key="1">
    <citation type="submission" date="2019-08" db="EMBL/GenBank/DDBJ databases">
        <title>The genome of the North American firefly Photinus pyralis.</title>
        <authorList>
            <consortium name="Photinus pyralis genome working group"/>
            <person name="Fallon T.R."/>
            <person name="Sander Lower S.E."/>
            <person name="Weng J.-K."/>
        </authorList>
    </citation>
    <scope>NUCLEOTIDE SEQUENCE</scope>
    <source>
        <strain evidence="3">TRF0915ILg1</strain>
        <tissue evidence="3">Whole body</tissue>
    </source>
</reference>
<evidence type="ECO:0000313" key="3">
    <source>
        <dbReference type="EMBL" id="KAF2901740.1"/>
    </source>
</evidence>
<dbReference type="InterPro" id="IPR002492">
    <property type="entry name" value="Transposase_Tc1-like"/>
</dbReference>
<comment type="caution">
    <text evidence="3">The sequence shown here is derived from an EMBL/GenBank/DDBJ whole genome shotgun (WGS) entry which is preliminary data.</text>
</comment>
<proteinExistence type="predicted"/>
<feature type="region of interest" description="Disordered" evidence="1">
    <location>
        <begin position="85"/>
        <end position="106"/>
    </location>
</feature>
<feature type="domain" description="Transposase Tc1-like" evidence="2">
    <location>
        <begin position="44"/>
        <end position="106"/>
    </location>
</feature>
<feature type="non-terminal residue" evidence="3">
    <location>
        <position position="1"/>
    </location>
</feature>
<sequence length="106" mass="12223">DGHGRRYESRSLEIPRTTVQDAWNRYLETGRRKKAAIAVDDRFIVPNTLRDRSSAAAVQLQHRLLTVRGIEISERTIRRRLVESGLTSRKPATGAQLLPRHRRARL</sequence>
<dbReference type="Proteomes" id="UP000801492">
    <property type="component" value="Unassembled WGS sequence"/>
</dbReference>
<protein>
    <recommendedName>
        <fullName evidence="2">Transposase Tc1-like domain-containing protein</fullName>
    </recommendedName>
</protein>
<dbReference type="GO" id="GO:0006313">
    <property type="term" value="P:DNA transposition"/>
    <property type="evidence" value="ECO:0007669"/>
    <property type="project" value="InterPro"/>
</dbReference>
<dbReference type="EMBL" id="VTPC01001507">
    <property type="protein sequence ID" value="KAF2901740.1"/>
    <property type="molecule type" value="Genomic_DNA"/>
</dbReference>
<dbReference type="OrthoDB" id="8051703at2759"/>
<evidence type="ECO:0000256" key="1">
    <source>
        <dbReference type="SAM" id="MobiDB-lite"/>
    </source>
</evidence>
<accession>A0A8K0GEJ7</accession>
<organism evidence="3 4">
    <name type="scientific">Ignelater luminosus</name>
    <name type="common">Cucubano</name>
    <name type="synonym">Pyrophorus luminosus</name>
    <dbReference type="NCBI Taxonomy" id="2038154"/>
    <lineage>
        <taxon>Eukaryota</taxon>
        <taxon>Metazoa</taxon>
        <taxon>Ecdysozoa</taxon>
        <taxon>Arthropoda</taxon>
        <taxon>Hexapoda</taxon>
        <taxon>Insecta</taxon>
        <taxon>Pterygota</taxon>
        <taxon>Neoptera</taxon>
        <taxon>Endopterygota</taxon>
        <taxon>Coleoptera</taxon>
        <taxon>Polyphaga</taxon>
        <taxon>Elateriformia</taxon>
        <taxon>Elateroidea</taxon>
        <taxon>Elateridae</taxon>
        <taxon>Agrypninae</taxon>
        <taxon>Pyrophorini</taxon>
        <taxon>Ignelater</taxon>
    </lineage>
</organism>
<dbReference type="Pfam" id="PF01498">
    <property type="entry name" value="HTH_Tnp_Tc3_2"/>
    <property type="match status" value="1"/>
</dbReference>
<dbReference type="GO" id="GO:0003677">
    <property type="term" value="F:DNA binding"/>
    <property type="evidence" value="ECO:0007669"/>
    <property type="project" value="InterPro"/>
</dbReference>
<keyword evidence="4" id="KW-1185">Reference proteome</keyword>
<evidence type="ECO:0000259" key="2">
    <source>
        <dbReference type="Pfam" id="PF01498"/>
    </source>
</evidence>
<evidence type="ECO:0000313" key="4">
    <source>
        <dbReference type="Proteomes" id="UP000801492"/>
    </source>
</evidence>
<dbReference type="AlphaFoldDB" id="A0A8K0GEJ7"/>
<dbReference type="GO" id="GO:0015074">
    <property type="term" value="P:DNA integration"/>
    <property type="evidence" value="ECO:0007669"/>
    <property type="project" value="InterPro"/>
</dbReference>